<evidence type="ECO:0000256" key="2">
    <source>
        <dbReference type="SAM" id="Phobius"/>
    </source>
</evidence>
<keyword evidence="2" id="KW-0472">Membrane</keyword>
<dbReference type="SUPFAM" id="SSF53822">
    <property type="entry name" value="Periplasmic binding protein-like I"/>
    <property type="match status" value="1"/>
</dbReference>
<dbReference type="Gene3D" id="3.40.50.2300">
    <property type="match status" value="1"/>
</dbReference>
<keyword evidence="4" id="KW-1185">Reference proteome</keyword>
<dbReference type="RefSeq" id="WP_266603197.1">
    <property type="nucleotide sequence ID" value="NZ_JAPHNL010000281.1"/>
</dbReference>
<evidence type="ECO:0008006" key="5">
    <source>
        <dbReference type="Google" id="ProtNLM"/>
    </source>
</evidence>
<gene>
    <name evidence="3" type="ORF">OFY01_23965</name>
</gene>
<proteinExistence type="predicted"/>
<comment type="caution">
    <text evidence="3">The sequence shown here is derived from an EMBL/GenBank/DDBJ whole genome shotgun (WGS) entry which is preliminary data.</text>
</comment>
<dbReference type="Proteomes" id="UP001163064">
    <property type="component" value="Unassembled WGS sequence"/>
</dbReference>
<feature type="region of interest" description="Disordered" evidence="1">
    <location>
        <begin position="531"/>
        <end position="551"/>
    </location>
</feature>
<dbReference type="InterPro" id="IPR028082">
    <property type="entry name" value="Peripla_BP_I"/>
</dbReference>
<sequence>MRVIDVLVRPALWLGRTVFVRPFTRLRGRPPGPAEKGLAGLVALALVITAAALTVPVLTKGDCSHGLEERQGECVGLVDATYRTPSFKPGAHGPDPRFAPLVALVAKENQRVRDAWEHPGDEDRRKPYVKVALLLPFNPSDSGAMTAELIQHSLAGAYAAQRAANTAQTGVNFEMLLGNLGTDLSLWRPAVDRATAMTGPQKPKEGDAPLVGVMGLPNSVQATEDAARALSDAGVPAVSGVLSSTDIAADTLFKVAPNNRNSVDALERYLAKNPGRGHGYLVWDSRAKDKYVTNTKKELLKTFGRKYQLGIRQNSYVGTMGPYEGAPHAVAAAAEGICRTDSDTVFLAGRDWDLPYLVQAIANDPECRSRTTKDPIRILRVSTGLTSRLTTPESRRHMEQAGVVTLNAAPTDGPSWRAGQNAPGQFGPFAAVMEKEAGLKGAALDDGYAIMHYDAFRVLSQAVDDARKELAARRLPSEQDVTNVIRNMRMLPGDTCQGCVRGASGDFGYTAGNGNWPVCKAVPVVEFPRPKGYRPPKPYRTDQAANGSCPG</sequence>
<feature type="transmembrane region" description="Helical" evidence="2">
    <location>
        <begin position="37"/>
        <end position="58"/>
    </location>
</feature>
<evidence type="ECO:0000313" key="3">
    <source>
        <dbReference type="EMBL" id="MCX3062758.1"/>
    </source>
</evidence>
<keyword evidence="2" id="KW-1133">Transmembrane helix</keyword>
<name>A0ABT3U3H9_9ACTN</name>
<evidence type="ECO:0000256" key="1">
    <source>
        <dbReference type="SAM" id="MobiDB-lite"/>
    </source>
</evidence>
<organism evidence="3 4">
    <name type="scientific">Streptomyces beihaiensis</name>
    <dbReference type="NCBI Taxonomy" id="2984495"/>
    <lineage>
        <taxon>Bacteria</taxon>
        <taxon>Bacillati</taxon>
        <taxon>Actinomycetota</taxon>
        <taxon>Actinomycetes</taxon>
        <taxon>Kitasatosporales</taxon>
        <taxon>Streptomycetaceae</taxon>
        <taxon>Streptomyces</taxon>
    </lineage>
</organism>
<protein>
    <recommendedName>
        <fullName evidence="5">ABC transporter substrate-binding protein</fullName>
    </recommendedName>
</protein>
<reference evidence="3" key="1">
    <citation type="submission" date="2022-10" db="EMBL/GenBank/DDBJ databases">
        <title>Streptomyces beihaiensis sp. nov., a chitin degrading actinobacterium, isolated from shrimp pond soil.</title>
        <authorList>
            <person name="Xie J."/>
            <person name="Shen N."/>
        </authorList>
    </citation>
    <scope>NUCLEOTIDE SEQUENCE</scope>
    <source>
        <strain evidence="3">GXMU-J5</strain>
    </source>
</reference>
<accession>A0ABT3U3H9</accession>
<evidence type="ECO:0000313" key="4">
    <source>
        <dbReference type="Proteomes" id="UP001163064"/>
    </source>
</evidence>
<dbReference type="EMBL" id="JAPHNL010000281">
    <property type="protein sequence ID" value="MCX3062758.1"/>
    <property type="molecule type" value="Genomic_DNA"/>
</dbReference>
<keyword evidence="2" id="KW-0812">Transmembrane</keyword>